<keyword evidence="1" id="KW-1133">Transmembrane helix</keyword>
<dbReference type="AlphaFoldDB" id="A0A482WH61"/>
<proteinExistence type="predicted"/>
<dbReference type="OrthoDB" id="6615450at2759"/>
<name>A0A482WH61_LAOST</name>
<evidence type="ECO:0000313" key="2">
    <source>
        <dbReference type="EMBL" id="RZF32566.1"/>
    </source>
</evidence>
<dbReference type="EMBL" id="QKKF02036623">
    <property type="protein sequence ID" value="RZF32566.1"/>
    <property type="molecule type" value="Genomic_DNA"/>
</dbReference>
<evidence type="ECO:0000313" key="3">
    <source>
        <dbReference type="Proteomes" id="UP000291343"/>
    </source>
</evidence>
<evidence type="ECO:0008006" key="4">
    <source>
        <dbReference type="Google" id="ProtNLM"/>
    </source>
</evidence>
<organism evidence="2 3">
    <name type="scientific">Laodelphax striatellus</name>
    <name type="common">Small brown planthopper</name>
    <name type="synonym">Delphax striatella</name>
    <dbReference type="NCBI Taxonomy" id="195883"/>
    <lineage>
        <taxon>Eukaryota</taxon>
        <taxon>Metazoa</taxon>
        <taxon>Ecdysozoa</taxon>
        <taxon>Arthropoda</taxon>
        <taxon>Hexapoda</taxon>
        <taxon>Insecta</taxon>
        <taxon>Pterygota</taxon>
        <taxon>Neoptera</taxon>
        <taxon>Paraneoptera</taxon>
        <taxon>Hemiptera</taxon>
        <taxon>Auchenorrhyncha</taxon>
        <taxon>Fulgoroidea</taxon>
        <taxon>Delphacidae</taxon>
        <taxon>Criomorphinae</taxon>
        <taxon>Laodelphax</taxon>
    </lineage>
</organism>
<dbReference type="InParanoid" id="A0A482WH61"/>
<protein>
    <recommendedName>
        <fullName evidence="4">Lipocalin/cytosolic fatty-acid binding domain-containing protein</fullName>
    </recommendedName>
</protein>
<feature type="transmembrane region" description="Helical" evidence="1">
    <location>
        <begin position="165"/>
        <end position="183"/>
    </location>
</feature>
<reference evidence="2 3" key="1">
    <citation type="journal article" date="2017" name="Gigascience">
        <title>Genome sequence of the small brown planthopper, Laodelphax striatellus.</title>
        <authorList>
            <person name="Zhu J."/>
            <person name="Jiang F."/>
            <person name="Wang X."/>
            <person name="Yang P."/>
            <person name="Bao Y."/>
            <person name="Zhao W."/>
            <person name="Wang W."/>
            <person name="Lu H."/>
            <person name="Wang Q."/>
            <person name="Cui N."/>
            <person name="Li J."/>
            <person name="Chen X."/>
            <person name="Luo L."/>
            <person name="Yu J."/>
            <person name="Kang L."/>
            <person name="Cui F."/>
        </authorList>
    </citation>
    <scope>NUCLEOTIDE SEQUENCE [LARGE SCALE GENOMIC DNA]</scope>
    <source>
        <strain evidence="2">Lst14</strain>
    </source>
</reference>
<keyword evidence="1" id="KW-0812">Transmembrane</keyword>
<dbReference type="SMR" id="A0A482WH61"/>
<keyword evidence="3" id="KW-1185">Reference proteome</keyword>
<accession>A0A482WH61</accession>
<gene>
    <name evidence="2" type="ORF">LSTR_LSTR013969</name>
</gene>
<dbReference type="Proteomes" id="UP000291343">
    <property type="component" value="Unassembled WGS sequence"/>
</dbReference>
<evidence type="ECO:0000256" key="1">
    <source>
        <dbReference type="SAM" id="Phobius"/>
    </source>
</evidence>
<keyword evidence="1" id="KW-0472">Membrane</keyword>
<comment type="caution">
    <text evidence="2">The sequence shown here is derived from an EMBL/GenBank/DDBJ whole genome shotgun (WGS) entry which is preliminary data.</text>
</comment>
<sequence length="193" mass="21784">MASIKNSNSYELMGMWYGIEIIQHRHEPGHHGHGEGKKVVDTCPVLHFARTRNDQLRLFWHEDVGTLEYFFSIPDPYNPGFWISSGPQNGTLIRKSYRQFAGTVQVMKAVGSHVVITFCSPNSELFSVILSRHKSLDIIEVRGVKNMLTRRGLAIVGTREACRNYAAALTANLVMVFAVMLLGKRVFDPGYLM</sequence>